<name>A0A4Q1BVJ1_TREME</name>
<dbReference type="EMBL" id="SDIL01000003">
    <property type="protein sequence ID" value="RXK42159.1"/>
    <property type="molecule type" value="Genomic_DNA"/>
</dbReference>
<dbReference type="InParanoid" id="A0A4Q1BVJ1"/>
<evidence type="ECO:0000313" key="2">
    <source>
        <dbReference type="Proteomes" id="UP000289152"/>
    </source>
</evidence>
<reference evidence="1 2" key="1">
    <citation type="submission" date="2016-06" db="EMBL/GenBank/DDBJ databases">
        <title>Evolution of pathogenesis and genome organization in the Tremellales.</title>
        <authorList>
            <person name="Cuomo C."/>
            <person name="Litvintseva A."/>
            <person name="Heitman J."/>
            <person name="Chen Y."/>
            <person name="Sun S."/>
            <person name="Springer D."/>
            <person name="Dromer F."/>
            <person name="Young S."/>
            <person name="Zeng Q."/>
            <person name="Chapman S."/>
            <person name="Gujja S."/>
            <person name="Saif S."/>
            <person name="Birren B."/>
        </authorList>
    </citation>
    <scope>NUCLEOTIDE SEQUENCE [LARGE SCALE GENOMIC DNA]</scope>
    <source>
        <strain evidence="1 2">ATCC 28783</strain>
    </source>
</reference>
<dbReference type="VEuPathDB" id="FungiDB:TREMEDRAFT_57174"/>
<accession>A0A4Q1BVJ1</accession>
<evidence type="ECO:0000313" key="1">
    <source>
        <dbReference type="EMBL" id="RXK42159.1"/>
    </source>
</evidence>
<proteinExistence type="predicted"/>
<sequence length="124" mass="14049">MLQIPEHSTNRSSTTSDSLNFSFPMSLLSDPGQIQAPSSVSGATPWLFKAETSRHGWPCNKRRRLNRWGSFVSIGDGSVVKRENDRQERYSGTAWCAELGVKKDDYRVDRKGKVTLRRNSKMTL</sequence>
<keyword evidence="2" id="KW-1185">Reference proteome</keyword>
<organism evidence="1 2">
    <name type="scientific">Tremella mesenterica</name>
    <name type="common">Jelly fungus</name>
    <dbReference type="NCBI Taxonomy" id="5217"/>
    <lineage>
        <taxon>Eukaryota</taxon>
        <taxon>Fungi</taxon>
        <taxon>Dikarya</taxon>
        <taxon>Basidiomycota</taxon>
        <taxon>Agaricomycotina</taxon>
        <taxon>Tremellomycetes</taxon>
        <taxon>Tremellales</taxon>
        <taxon>Tremellaceae</taxon>
        <taxon>Tremella</taxon>
    </lineage>
</organism>
<protein>
    <submittedName>
        <fullName evidence="1">Uncharacterized protein</fullName>
    </submittedName>
</protein>
<dbReference type="Proteomes" id="UP000289152">
    <property type="component" value="Unassembled WGS sequence"/>
</dbReference>
<gene>
    <name evidence="1" type="ORF">M231_00516</name>
</gene>
<dbReference type="AlphaFoldDB" id="A0A4Q1BVJ1"/>
<comment type="caution">
    <text evidence="1">The sequence shown here is derived from an EMBL/GenBank/DDBJ whole genome shotgun (WGS) entry which is preliminary data.</text>
</comment>